<feature type="transmembrane region" description="Helical" evidence="1">
    <location>
        <begin position="161"/>
        <end position="182"/>
    </location>
</feature>
<name>A0AAV7GTR4_DENCH</name>
<protein>
    <submittedName>
        <fullName evidence="2">Uncharacterized protein</fullName>
    </submittedName>
</protein>
<evidence type="ECO:0000313" key="2">
    <source>
        <dbReference type="EMBL" id="KAH0465270.1"/>
    </source>
</evidence>
<evidence type="ECO:0000256" key="1">
    <source>
        <dbReference type="SAM" id="Phobius"/>
    </source>
</evidence>
<gene>
    <name evidence="2" type="ORF">IEQ34_005373</name>
</gene>
<keyword evidence="3" id="KW-1185">Reference proteome</keyword>
<organism evidence="2 3">
    <name type="scientific">Dendrobium chrysotoxum</name>
    <name type="common">Orchid</name>
    <dbReference type="NCBI Taxonomy" id="161865"/>
    <lineage>
        <taxon>Eukaryota</taxon>
        <taxon>Viridiplantae</taxon>
        <taxon>Streptophyta</taxon>
        <taxon>Embryophyta</taxon>
        <taxon>Tracheophyta</taxon>
        <taxon>Spermatophyta</taxon>
        <taxon>Magnoliopsida</taxon>
        <taxon>Liliopsida</taxon>
        <taxon>Asparagales</taxon>
        <taxon>Orchidaceae</taxon>
        <taxon>Epidendroideae</taxon>
        <taxon>Malaxideae</taxon>
        <taxon>Dendrobiinae</taxon>
        <taxon>Dendrobium</taxon>
    </lineage>
</organism>
<accession>A0AAV7GTR4</accession>
<dbReference type="EMBL" id="JAGFBR010000006">
    <property type="protein sequence ID" value="KAH0465270.1"/>
    <property type="molecule type" value="Genomic_DNA"/>
</dbReference>
<reference evidence="2 3" key="1">
    <citation type="journal article" date="2021" name="Hortic Res">
        <title>Chromosome-scale assembly of the Dendrobium chrysotoxum genome enhances the understanding of orchid evolution.</title>
        <authorList>
            <person name="Zhang Y."/>
            <person name="Zhang G.Q."/>
            <person name="Zhang D."/>
            <person name="Liu X.D."/>
            <person name="Xu X.Y."/>
            <person name="Sun W.H."/>
            <person name="Yu X."/>
            <person name="Zhu X."/>
            <person name="Wang Z.W."/>
            <person name="Zhao X."/>
            <person name="Zhong W.Y."/>
            <person name="Chen H."/>
            <person name="Yin W.L."/>
            <person name="Huang T."/>
            <person name="Niu S.C."/>
            <person name="Liu Z.J."/>
        </authorList>
    </citation>
    <scope>NUCLEOTIDE SEQUENCE [LARGE SCALE GENOMIC DNA]</scope>
    <source>
        <strain evidence="2">Lindl</strain>
    </source>
</reference>
<proteinExistence type="predicted"/>
<dbReference type="Proteomes" id="UP000775213">
    <property type="component" value="Unassembled WGS sequence"/>
</dbReference>
<keyword evidence="1" id="KW-1133">Transmembrane helix</keyword>
<comment type="caution">
    <text evidence="2">The sequence shown here is derived from an EMBL/GenBank/DDBJ whole genome shotgun (WGS) entry which is preliminary data.</text>
</comment>
<keyword evidence="1" id="KW-0472">Membrane</keyword>
<keyword evidence="1" id="KW-0812">Transmembrane</keyword>
<evidence type="ECO:0000313" key="3">
    <source>
        <dbReference type="Proteomes" id="UP000775213"/>
    </source>
</evidence>
<sequence>MPAMGGFNNQNALLSTLIALQHLMHGLQNNFMCALLQQGIMHQLLWQQLNFLGALQSPNYMSSQQCGLLGRLPMGQNMNQMMGFSPNGLPCSQNPIFPPNSRLPLISSGNSNPGFLGIDNTHVGQSLSSSTGLETQIASQKLQEPILPSQLQDNKSNERQWPQVVIICIIFAAFEGTHLFVITREKMRRRGDFADFRGSSRRNIQCCVDISIGSNGRPIEPLSVGGL</sequence>
<dbReference type="AlphaFoldDB" id="A0AAV7GTR4"/>